<dbReference type="PANTHER" id="PTHR33144">
    <property type="entry name" value="OS10G0409366 PROTEIN-RELATED"/>
    <property type="match status" value="1"/>
</dbReference>
<sequence>MDKEWLNLSRASPAYYQGVNSFLDFAFDNVGTISGEILCPCTRCVNCLFQNRVTVEEHLVRRGFASHYRVWTEHGEVEGDANRTPGDDVGNEGATIEVDAEVNLMPELARGPTMCASVWARETEKFVGYNNYGQMYIGAEREMTAWLGTLARKSNIFPIHIASFRDFTQGDLDVAWAEITKRYTTDHPLAKKHIFERLDNMWRCWRYELKQKYFVEGDRAKSLRNLNDPRVDKSQWEVLVNYWLTDEAKYIKDGKIRSRTEMYIVSRTHKDGTVLESAKGKLGEWRNARNSGGVSGEGNSQKPCQKVLAASNQTGEAK</sequence>
<name>A0AA88WEF6_9ASTE</name>
<protein>
    <recommendedName>
        <fullName evidence="2">Transposase-associated domain-containing protein</fullName>
    </recommendedName>
</protein>
<reference evidence="3" key="1">
    <citation type="submission" date="2022-12" db="EMBL/GenBank/DDBJ databases">
        <title>Draft genome assemblies for two species of Escallonia (Escalloniales).</title>
        <authorList>
            <person name="Chanderbali A."/>
            <person name="Dervinis C."/>
            <person name="Anghel I."/>
            <person name="Soltis D."/>
            <person name="Soltis P."/>
            <person name="Zapata F."/>
        </authorList>
    </citation>
    <scope>NUCLEOTIDE SEQUENCE</scope>
    <source>
        <strain evidence="3">UCBG64.0493</strain>
        <tissue evidence="3">Leaf</tissue>
    </source>
</reference>
<keyword evidence="4" id="KW-1185">Reference proteome</keyword>
<evidence type="ECO:0000259" key="2">
    <source>
        <dbReference type="Pfam" id="PF13963"/>
    </source>
</evidence>
<proteinExistence type="predicted"/>
<dbReference type="PANTHER" id="PTHR33144:SF25">
    <property type="entry name" value="DUF4216 DOMAIN-CONTAINING PROTEIN"/>
    <property type="match status" value="1"/>
</dbReference>
<feature type="compositionally biased region" description="Polar residues" evidence="1">
    <location>
        <begin position="288"/>
        <end position="303"/>
    </location>
</feature>
<dbReference type="EMBL" id="JAVXUP010000507">
    <property type="protein sequence ID" value="KAK3026286.1"/>
    <property type="molecule type" value="Genomic_DNA"/>
</dbReference>
<evidence type="ECO:0000256" key="1">
    <source>
        <dbReference type="SAM" id="MobiDB-lite"/>
    </source>
</evidence>
<dbReference type="Pfam" id="PF13963">
    <property type="entry name" value="Transpos_assoc"/>
    <property type="match status" value="1"/>
</dbReference>
<dbReference type="InterPro" id="IPR029480">
    <property type="entry name" value="Transpos_assoc"/>
</dbReference>
<evidence type="ECO:0000313" key="3">
    <source>
        <dbReference type="EMBL" id="KAK3026286.1"/>
    </source>
</evidence>
<gene>
    <name evidence="3" type="ORF">RJ639_041235</name>
</gene>
<accession>A0AA88WEF6</accession>
<dbReference type="Proteomes" id="UP001188597">
    <property type="component" value="Unassembled WGS sequence"/>
</dbReference>
<organism evidence="3 4">
    <name type="scientific">Escallonia herrerae</name>
    <dbReference type="NCBI Taxonomy" id="1293975"/>
    <lineage>
        <taxon>Eukaryota</taxon>
        <taxon>Viridiplantae</taxon>
        <taxon>Streptophyta</taxon>
        <taxon>Embryophyta</taxon>
        <taxon>Tracheophyta</taxon>
        <taxon>Spermatophyta</taxon>
        <taxon>Magnoliopsida</taxon>
        <taxon>eudicotyledons</taxon>
        <taxon>Gunneridae</taxon>
        <taxon>Pentapetalae</taxon>
        <taxon>asterids</taxon>
        <taxon>campanulids</taxon>
        <taxon>Escalloniales</taxon>
        <taxon>Escalloniaceae</taxon>
        <taxon>Escallonia</taxon>
    </lineage>
</organism>
<feature type="domain" description="Transposase-associated" evidence="2">
    <location>
        <begin position="3"/>
        <end position="76"/>
    </location>
</feature>
<dbReference type="AlphaFoldDB" id="A0AA88WEF6"/>
<evidence type="ECO:0000313" key="4">
    <source>
        <dbReference type="Proteomes" id="UP001188597"/>
    </source>
</evidence>
<comment type="caution">
    <text evidence="3">The sequence shown here is derived from an EMBL/GenBank/DDBJ whole genome shotgun (WGS) entry which is preliminary data.</text>
</comment>
<feature type="region of interest" description="Disordered" evidence="1">
    <location>
        <begin position="285"/>
        <end position="318"/>
    </location>
</feature>